<reference evidence="5 6" key="1">
    <citation type="journal article" date="2007" name="Nature">
        <title>Evolution of genes and genomes on the Drosophila phylogeny.</title>
        <authorList>
            <consortium name="Drosophila 12 Genomes Consortium"/>
            <person name="Clark A.G."/>
            <person name="Eisen M.B."/>
            <person name="Smith D.R."/>
            <person name="Bergman C.M."/>
            <person name="Oliver B."/>
            <person name="Markow T.A."/>
            <person name="Kaufman T.C."/>
            <person name="Kellis M."/>
            <person name="Gelbart W."/>
            <person name="Iyer V.N."/>
            <person name="Pollard D.A."/>
            <person name="Sackton T.B."/>
            <person name="Larracuente A.M."/>
            <person name="Singh N.D."/>
            <person name="Abad J.P."/>
            <person name="Abt D.N."/>
            <person name="Adryan B."/>
            <person name="Aguade M."/>
            <person name="Akashi H."/>
            <person name="Anderson W.W."/>
            <person name="Aquadro C.F."/>
            <person name="Ardell D.H."/>
            <person name="Arguello R."/>
            <person name="Artieri C.G."/>
            <person name="Barbash D.A."/>
            <person name="Barker D."/>
            <person name="Barsanti P."/>
            <person name="Batterham P."/>
            <person name="Batzoglou S."/>
            <person name="Begun D."/>
            <person name="Bhutkar A."/>
            <person name="Blanco E."/>
            <person name="Bosak S.A."/>
            <person name="Bradley R.K."/>
            <person name="Brand A.D."/>
            <person name="Brent M.R."/>
            <person name="Brooks A.N."/>
            <person name="Brown R.H."/>
            <person name="Butlin R.K."/>
            <person name="Caggese C."/>
            <person name="Calvi B.R."/>
            <person name="Bernardo de Carvalho A."/>
            <person name="Caspi A."/>
            <person name="Castrezana S."/>
            <person name="Celniker S.E."/>
            <person name="Chang J.L."/>
            <person name="Chapple C."/>
            <person name="Chatterji S."/>
            <person name="Chinwalla A."/>
            <person name="Civetta A."/>
            <person name="Clifton S.W."/>
            <person name="Comeron J.M."/>
            <person name="Costello J.C."/>
            <person name="Coyne J.A."/>
            <person name="Daub J."/>
            <person name="David R.G."/>
            <person name="Delcher A.L."/>
            <person name="Delehaunty K."/>
            <person name="Do C.B."/>
            <person name="Ebling H."/>
            <person name="Edwards K."/>
            <person name="Eickbush T."/>
            <person name="Evans J.D."/>
            <person name="Filipski A."/>
            <person name="Findeiss S."/>
            <person name="Freyhult E."/>
            <person name="Fulton L."/>
            <person name="Fulton R."/>
            <person name="Garcia A.C."/>
            <person name="Gardiner A."/>
            <person name="Garfield D.A."/>
            <person name="Garvin B.E."/>
            <person name="Gibson G."/>
            <person name="Gilbert D."/>
            <person name="Gnerre S."/>
            <person name="Godfrey J."/>
            <person name="Good R."/>
            <person name="Gotea V."/>
            <person name="Gravely B."/>
            <person name="Greenberg A.J."/>
            <person name="Griffiths-Jones S."/>
            <person name="Gross S."/>
            <person name="Guigo R."/>
            <person name="Gustafson E.A."/>
            <person name="Haerty W."/>
            <person name="Hahn M.W."/>
            <person name="Halligan D.L."/>
            <person name="Halpern A.L."/>
            <person name="Halter G.M."/>
            <person name="Han M.V."/>
            <person name="Heger A."/>
            <person name="Hillier L."/>
            <person name="Hinrichs A.S."/>
            <person name="Holmes I."/>
            <person name="Hoskins R.A."/>
            <person name="Hubisz M.J."/>
            <person name="Hultmark D."/>
            <person name="Huntley M.A."/>
            <person name="Jaffe D.B."/>
            <person name="Jagadeeshan S."/>
            <person name="Jeck W.R."/>
            <person name="Johnson J."/>
            <person name="Jones C.D."/>
            <person name="Jordan W.C."/>
            <person name="Karpen G.H."/>
            <person name="Kataoka E."/>
            <person name="Keightley P.D."/>
            <person name="Kheradpour P."/>
            <person name="Kirkness E.F."/>
            <person name="Koerich L.B."/>
            <person name="Kristiansen K."/>
            <person name="Kudrna D."/>
            <person name="Kulathinal R.J."/>
            <person name="Kumar S."/>
            <person name="Kwok R."/>
            <person name="Lander E."/>
            <person name="Langley C.H."/>
            <person name="Lapoint R."/>
            <person name="Lazzaro B.P."/>
            <person name="Lee S.J."/>
            <person name="Levesque L."/>
            <person name="Li R."/>
            <person name="Lin C.F."/>
            <person name="Lin M.F."/>
            <person name="Lindblad-Toh K."/>
            <person name="Llopart A."/>
            <person name="Long M."/>
            <person name="Low L."/>
            <person name="Lozovsky E."/>
            <person name="Lu J."/>
            <person name="Luo M."/>
            <person name="Machado C.A."/>
            <person name="Makalowski W."/>
            <person name="Marzo M."/>
            <person name="Matsuda M."/>
            <person name="Matzkin L."/>
            <person name="McAllister B."/>
            <person name="McBride C.S."/>
            <person name="McKernan B."/>
            <person name="McKernan K."/>
            <person name="Mendez-Lago M."/>
            <person name="Minx P."/>
            <person name="Mollenhauer M.U."/>
            <person name="Montooth K."/>
            <person name="Mount S.M."/>
            <person name="Mu X."/>
            <person name="Myers E."/>
            <person name="Negre B."/>
            <person name="Newfeld S."/>
            <person name="Nielsen R."/>
            <person name="Noor M.A."/>
            <person name="O'Grady P."/>
            <person name="Pachter L."/>
            <person name="Papaceit M."/>
            <person name="Parisi M.J."/>
            <person name="Parisi M."/>
            <person name="Parts L."/>
            <person name="Pedersen J.S."/>
            <person name="Pesole G."/>
            <person name="Phillippy A.M."/>
            <person name="Ponting C.P."/>
            <person name="Pop M."/>
            <person name="Porcelli D."/>
            <person name="Powell J.R."/>
            <person name="Prohaska S."/>
            <person name="Pruitt K."/>
            <person name="Puig M."/>
            <person name="Quesneville H."/>
            <person name="Ram K.R."/>
            <person name="Rand D."/>
            <person name="Rasmussen M.D."/>
            <person name="Reed L.K."/>
            <person name="Reenan R."/>
            <person name="Reily A."/>
            <person name="Remington K.A."/>
            <person name="Rieger T.T."/>
            <person name="Ritchie M.G."/>
            <person name="Robin C."/>
            <person name="Rogers Y.H."/>
            <person name="Rohde C."/>
            <person name="Rozas J."/>
            <person name="Rubenfield M.J."/>
            <person name="Ruiz A."/>
            <person name="Russo S."/>
            <person name="Salzberg S.L."/>
            <person name="Sanchez-Gracia A."/>
            <person name="Saranga D.J."/>
            <person name="Sato H."/>
            <person name="Schaeffer S.W."/>
            <person name="Schatz M.C."/>
            <person name="Schlenke T."/>
            <person name="Schwartz R."/>
            <person name="Segarra C."/>
            <person name="Singh R.S."/>
            <person name="Sirot L."/>
            <person name="Sirota M."/>
            <person name="Sisneros N.B."/>
            <person name="Smith C.D."/>
            <person name="Smith T.F."/>
            <person name="Spieth J."/>
            <person name="Stage D.E."/>
            <person name="Stark A."/>
            <person name="Stephan W."/>
            <person name="Strausberg R.L."/>
            <person name="Strempel S."/>
            <person name="Sturgill D."/>
            <person name="Sutton G."/>
            <person name="Sutton G.G."/>
            <person name="Tao W."/>
            <person name="Teichmann S."/>
            <person name="Tobari Y.N."/>
            <person name="Tomimura Y."/>
            <person name="Tsolas J.M."/>
            <person name="Valente V.L."/>
            <person name="Venter E."/>
            <person name="Venter J.C."/>
            <person name="Vicario S."/>
            <person name="Vieira F.G."/>
            <person name="Vilella A.J."/>
            <person name="Villasante A."/>
            <person name="Walenz B."/>
            <person name="Wang J."/>
            <person name="Wasserman M."/>
            <person name="Watts T."/>
            <person name="Wilson D."/>
            <person name="Wilson R.K."/>
            <person name="Wing R.A."/>
            <person name="Wolfner M.F."/>
            <person name="Wong A."/>
            <person name="Wong G.K."/>
            <person name="Wu C.I."/>
            <person name="Wu G."/>
            <person name="Yamamoto D."/>
            <person name="Yang H.P."/>
            <person name="Yang S.P."/>
            <person name="Yorke J.A."/>
            <person name="Yoshida K."/>
            <person name="Zdobnov E."/>
            <person name="Zhang P."/>
            <person name="Zhang Y."/>
            <person name="Zimin A.V."/>
            <person name="Baldwin J."/>
            <person name="Abdouelleil A."/>
            <person name="Abdulkadir J."/>
            <person name="Abebe A."/>
            <person name="Abera B."/>
            <person name="Abreu J."/>
            <person name="Acer S.C."/>
            <person name="Aftuck L."/>
            <person name="Alexander A."/>
            <person name="An P."/>
            <person name="Anderson E."/>
            <person name="Anderson S."/>
            <person name="Arachi H."/>
            <person name="Azer M."/>
            <person name="Bachantsang P."/>
            <person name="Barry A."/>
            <person name="Bayul T."/>
            <person name="Berlin A."/>
            <person name="Bessette D."/>
            <person name="Bloom T."/>
            <person name="Blye J."/>
            <person name="Boguslavskiy L."/>
            <person name="Bonnet C."/>
            <person name="Boukhgalter B."/>
            <person name="Bourzgui I."/>
            <person name="Brown A."/>
            <person name="Cahill P."/>
            <person name="Channer S."/>
            <person name="Cheshatsang Y."/>
            <person name="Chuda L."/>
            <person name="Citroen M."/>
            <person name="Collymore A."/>
            <person name="Cooke P."/>
            <person name="Costello M."/>
            <person name="D'Aco K."/>
            <person name="Daza R."/>
            <person name="De Haan G."/>
            <person name="DeGray S."/>
            <person name="DeMaso C."/>
            <person name="Dhargay N."/>
            <person name="Dooley K."/>
            <person name="Dooley E."/>
            <person name="Doricent M."/>
            <person name="Dorje P."/>
            <person name="Dorjee K."/>
            <person name="Dupes A."/>
            <person name="Elong R."/>
            <person name="Falk J."/>
            <person name="Farina A."/>
            <person name="Faro S."/>
            <person name="Ferguson D."/>
            <person name="Fisher S."/>
            <person name="Foley C.D."/>
            <person name="Franke A."/>
            <person name="Friedrich D."/>
            <person name="Gadbois L."/>
            <person name="Gearin G."/>
            <person name="Gearin C.R."/>
            <person name="Giannoukos G."/>
            <person name="Goode T."/>
            <person name="Graham J."/>
            <person name="Grandbois E."/>
            <person name="Grewal S."/>
            <person name="Gyaltsen K."/>
            <person name="Hafez N."/>
            <person name="Hagos B."/>
            <person name="Hall J."/>
            <person name="Henson C."/>
            <person name="Hollinger A."/>
            <person name="Honan T."/>
            <person name="Huard M.D."/>
            <person name="Hughes L."/>
            <person name="Hurhula B."/>
            <person name="Husby M.E."/>
            <person name="Kamat A."/>
            <person name="Kanga B."/>
            <person name="Kashin S."/>
            <person name="Khazanovich D."/>
            <person name="Kisner P."/>
            <person name="Lance K."/>
            <person name="Lara M."/>
            <person name="Lee W."/>
            <person name="Lennon N."/>
            <person name="Letendre F."/>
            <person name="LeVine R."/>
            <person name="Lipovsky A."/>
            <person name="Liu X."/>
            <person name="Liu J."/>
            <person name="Liu S."/>
            <person name="Lokyitsang T."/>
            <person name="Lokyitsang Y."/>
            <person name="Lubonja R."/>
            <person name="Lui A."/>
            <person name="MacDonald P."/>
            <person name="Magnisalis V."/>
            <person name="Maru K."/>
            <person name="Matthews C."/>
            <person name="McCusker W."/>
            <person name="McDonough S."/>
            <person name="Mehta T."/>
            <person name="Meldrim J."/>
            <person name="Meneus L."/>
            <person name="Mihai O."/>
            <person name="Mihalev A."/>
            <person name="Mihova T."/>
            <person name="Mittelman R."/>
            <person name="Mlenga V."/>
            <person name="Montmayeur A."/>
            <person name="Mulrain L."/>
            <person name="Navidi A."/>
            <person name="Naylor J."/>
            <person name="Negash T."/>
            <person name="Nguyen T."/>
            <person name="Nguyen N."/>
            <person name="Nicol R."/>
            <person name="Norbu C."/>
            <person name="Norbu N."/>
            <person name="Novod N."/>
            <person name="O'Neill B."/>
            <person name="Osman S."/>
            <person name="Markiewicz E."/>
            <person name="Oyono O.L."/>
            <person name="Patti C."/>
            <person name="Phunkhang P."/>
            <person name="Pierre F."/>
            <person name="Priest M."/>
            <person name="Raghuraman S."/>
            <person name="Rege F."/>
            <person name="Reyes R."/>
            <person name="Rise C."/>
            <person name="Rogov P."/>
            <person name="Ross K."/>
            <person name="Ryan E."/>
            <person name="Settipalli S."/>
            <person name="Shea T."/>
            <person name="Sherpa N."/>
            <person name="Shi L."/>
            <person name="Shih D."/>
            <person name="Sparrow T."/>
            <person name="Spaulding J."/>
            <person name="Stalker J."/>
            <person name="Stange-Thomann N."/>
            <person name="Stavropoulos S."/>
            <person name="Stone C."/>
            <person name="Strader C."/>
            <person name="Tesfaye S."/>
            <person name="Thomson T."/>
            <person name="Thoulutsang Y."/>
            <person name="Thoulutsang D."/>
            <person name="Topham K."/>
            <person name="Topping I."/>
            <person name="Tsamla T."/>
            <person name="Vassiliev H."/>
            <person name="Vo A."/>
            <person name="Wangchuk T."/>
            <person name="Wangdi T."/>
            <person name="Weiand M."/>
            <person name="Wilkinson J."/>
            <person name="Wilson A."/>
            <person name="Yadav S."/>
            <person name="Young G."/>
            <person name="Yu Q."/>
            <person name="Zembek L."/>
            <person name="Zhong D."/>
            <person name="Zimmer A."/>
            <person name="Zwirko Z."/>
            <person name="Jaffe D.B."/>
            <person name="Alvarez P."/>
            <person name="Brockman W."/>
            <person name="Butler J."/>
            <person name="Chin C."/>
            <person name="Gnerre S."/>
            <person name="Grabherr M."/>
            <person name="Kleber M."/>
            <person name="Mauceli E."/>
            <person name="MacCallum I."/>
        </authorList>
    </citation>
    <scope>NUCLEOTIDE SEQUENCE [LARGE SCALE GENOMIC DNA]</scope>
    <source>
        <strain evidence="6">Tucson 15010-1051.87</strain>
    </source>
</reference>
<feature type="coiled-coil region" evidence="3">
    <location>
        <begin position="386"/>
        <end position="427"/>
    </location>
</feature>
<keyword evidence="3" id="KW-0175">Coiled coil</keyword>
<dbReference type="GO" id="GO:0005524">
    <property type="term" value="F:ATP binding"/>
    <property type="evidence" value="ECO:0007669"/>
    <property type="project" value="UniProtKB-KW"/>
</dbReference>
<dbReference type="InterPro" id="IPR036961">
    <property type="entry name" value="Kinesin_motor_dom_sf"/>
</dbReference>
<dbReference type="GO" id="GO:0003777">
    <property type="term" value="F:microtubule motor activity"/>
    <property type="evidence" value="ECO:0007669"/>
    <property type="project" value="InterPro"/>
</dbReference>
<keyword evidence="1" id="KW-0547">Nucleotide-binding</keyword>
<evidence type="ECO:0000259" key="4">
    <source>
        <dbReference type="Pfam" id="PF00225"/>
    </source>
</evidence>
<gene>
    <name evidence="5" type="primary">Dvir\GJ10706</name>
    <name evidence="5" type="ORF">Dvir_GJ10706</name>
</gene>
<evidence type="ECO:0000256" key="1">
    <source>
        <dbReference type="ARBA" id="ARBA00022741"/>
    </source>
</evidence>
<proteinExistence type="predicted"/>
<evidence type="ECO:0000313" key="6">
    <source>
        <dbReference type="Proteomes" id="UP000008792"/>
    </source>
</evidence>
<dbReference type="Gene3D" id="3.40.850.10">
    <property type="entry name" value="Kinesin motor domain"/>
    <property type="match status" value="1"/>
</dbReference>
<keyword evidence="2" id="KW-0067">ATP-binding</keyword>
<organism evidence="5 6">
    <name type="scientific">Drosophila virilis</name>
    <name type="common">Fruit fly</name>
    <dbReference type="NCBI Taxonomy" id="7244"/>
    <lineage>
        <taxon>Eukaryota</taxon>
        <taxon>Metazoa</taxon>
        <taxon>Ecdysozoa</taxon>
        <taxon>Arthropoda</taxon>
        <taxon>Hexapoda</taxon>
        <taxon>Insecta</taxon>
        <taxon>Pterygota</taxon>
        <taxon>Neoptera</taxon>
        <taxon>Endopterygota</taxon>
        <taxon>Diptera</taxon>
        <taxon>Brachycera</taxon>
        <taxon>Muscomorpha</taxon>
        <taxon>Ephydroidea</taxon>
        <taxon>Drosophilidae</taxon>
        <taxon>Drosophila</taxon>
    </lineage>
</organism>
<accession>B4M652</accession>
<name>B4M652_DROVI</name>
<sequence>MAKMYLFRKLSELNQQQSDVCEEAIASVLDDVLKGKTSTIFNYGNWPDYGTAIEDDRAIKLDMIDRILNNLFSHVYTMEVTMEINISIKHMQHYVVQDQLVHNVGSDDNDCLTEAREHFVASSHDVYMYIEKVIGQLQQQQQQQSDHKMTANDYPYALFTICVRQTNLEQSMHLHGNLQLVHLMCVQQPEMLLQLATPMASLLRIISALAGNPKTHLRYYNIRLTRILKDLLGEDETTIIINYTTVPDIQLDTVSAIGCAKIWKALYLRERNKCHCLSEKMFSLKCWSGSGRKFQLFELLELLKISCSSSQLELGFTGSSLRSAFTKSDPTSIQFYDKFLQDQEQLLISCDNVLCEGQRQLCAQLKHIKADAAASFEEMLEIQHILAQLALNFEQNNQQLEQKNQMLTRLNLLLAEANKKVQKQRLAFQRKLAMYSEMFKSLWSEQRLALQLQEQEREAQLSKMFDTIYHELHSTHQMNQFESSELQRHCAKSGR</sequence>
<dbReference type="eggNOG" id="KOG0240">
    <property type="taxonomic scope" value="Eukaryota"/>
</dbReference>
<evidence type="ECO:0000256" key="2">
    <source>
        <dbReference type="ARBA" id="ARBA00022840"/>
    </source>
</evidence>
<dbReference type="SUPFAM" id="SSF52540">
    <property type="entry name" value="P-loop containing nucleoside triphosphate hydrolases"/>
    <property type="match status" value="1"/>
</dbReference>
<evidence type="ECO:0000313" key="5">
    <source>
        <dbReference type="EMBL" id="EDW59128.2"/>
    </source>
</evidence>
<dbReference type="Pfam" id="PF00225">
    <property type="entry name" value="Kinesin"/>
    <property type="match status" value="1"/>
</dbReference>
<dbReference type="EMBL" id="CH940652">
    <property type="protein sequence ID" value="EDW59128.2"/>
    <property type="molecule type" value="Genomic_DNA"/>
</dbReference>
<dbReference type="OrthoDB" id="7855676at2759"/>
<dbReference type="HOGENOM" id="CLU_047466_0_0_1"/>
<dbReference type="GO" id="GO:0007018">
    <property type="term" value="P:microtubule-based movement"/>
    <property type="evidence" value="ECO:0007669"/>
    <property type="project" value="InterPro"/>
</dbReference>
<keyword evidence="6" id="KW-1185">Reference proteome</keyword>
<dbReference type="InParanoid" id="B4M652"/>
<feature type="domain" description="Kinesin motor" evidence="4">
    <location>
        <begin position="3"/>
        <end position="243"/>
    </location>
</feature>
<protein>
    <recommendedName>
        <fullName evidence="4">Kinesin motor domain-containing protein</fullName>
    </recommendedName>
</protein>
<dbReference type="GO" id="GO:0008017">
    <property type="term" value="F:microtubule binding"/>
    <property type="evidence" value="ECO:0007669"/>
    <property type="project" value="InterPro"/>
</dbReference>
<evidence type="ECO:0000256" key="3">
    <source>
        <dbReference type="SAM" id="Coils"/>
    </source>
</evidence>
<dbReference type="KEGG" id="dvi:6632511"/>
<dbReference type="STRING" id="7244.B4M652"/>
<dbReference type="InterPro" id="IPR027417">
    <property type="entry name" value="P-loop_NTPase"/>
</dbReference>
<dbReference type="InterPro" id="IPR001752">
    <property type="entry name" value="Kinesin_motor_dom"/>
</dbReference>
<dbReference type="AlphaFoldDB" id="B4M652"/>
<dbReference type="Proteomes" id="UP000008792">
    <property type="component" value="Unassembled WGS sequence"/>
</dbReference>